<dbReference type="RefSeq" id="XP_040632359.1">
    <property type="nucleotide sequence ID" value="XM_040767849.1"/>
</dbReference>
<feature type="chain" id="PRO_5004067716" evidence="1">
    <location>
        <begin position="24"/>
        <end position="86"/>
    </location>
</feature>
<accession>M5GAR4</accession>
<protein>
    <submittedName>
        <fullName evidence="2">Uncharacterized protein</fullName>
    </submittedName>
</protein>
<feature type="signal peptide" evidence="1">
    <location>
        <begin position="1"/>
        <end position="23"/>
    </location>
</feature>
<keyword evidence="3" id="KW-1185">Reference proteome</keyword>
<proteinExistence type="predicted"/>
<sequence length="86" mass="9914">MSRSGQTTIMFSLLPSLLSLCTSLKLLVSEPMYGKYMRLFLLIQAYRTAENLRDDKKYITSFLNAGWTNDMMTIANLLYLVLYTSQ</sequence>
<keyword evidence="1" id="KW-0732">Signal</keyword>
<dbReference type="Proteomes" id="UP000030653">
    <property type="component" value="Unassembled WGS sequence"/>
</dbReference>
<gene>
    <name evidence="2" type="ORF">DACRYDRAFT_103953</name>
</gene>
<evidence type="ECO:0000313" key="3">
    <source>
        <dbReference type="Proteomes" id="UP000030653"/>
    </source>
</evidence>
<dbReference type="GeneID" id="63682911"/>
<dbReference type="HOGENOM" id="CLU_2497851_0_0_1"/>
<evidence type="ECO:0000256" key="1">
    <source>
        <dbReference type="SAM" id="SignalP"/>
    </source>
</evidence>
<dbReference type="OrthoDB" id="3267885at2759"/>
<organism evidence="2 3">
    <name type="scientific">Dacryopinax primogenitus (strain DJM 731)</name>
    <name type="common">Brown rot fungus</name>
    <dbReference type="NCBI Taxonomy" id="1858805"/>
    <lineage>
        <taxon>Eukaryota</taxon>
        <taxon>Fungi</taxon>
        <taxon>Dikarya</taxon>
        <taxon>Basidiomycota</taxon>
        <taxon>Agaricomycotina</taxon>
        <taxon>Dacrymycetes</taxon>
        <taxon>Dacrymycetales</taxon>
        <taxon>Dacrymycetaceae</taxon>
        <taxon>Dacryopinax</taxon>
    </lineage>
</organism>
<reference evidence="2 3" key="1">
    <citation type="journal article" date="2012" name="Science">
        <title>The Paleozoic origin of enzymatic lignin decomposition reconstructed from 31 fungal genomes.</title>
        <authorList>
            <person name="Floudas D."/>
            <person name="Binder M."/>
            <person name="Riley R."/>
            <person name="Barry K."/>
            <person name="Blanchette R.A."/>
            <person name="Henrissat B."/>
            <person name="Martinez A.T."/>
            <person name="Otillar R."/>
            <person name="Spatafora J.W."/>
            <person name="Yadav J.S."/>
            <person name="Aerts A."/>
            <person name="Benoit I."/>
            <person name="Boyd A."/>
            <person name="Carlson A."/>
            <person name="Copeland A."/>
            <person name="Coutinho P.M."/>
            <person name="de Vries R.P."/>
            <person name="Ferreira P."/>
            <person name="Findley K."/>
            <person name="Foster B."/>
            <person name="Gaskell J."/>
            <person name="Glotzer D."/>
            <person name="Gorecki P."/>
            <person name="Heitman J."/>
            <person name="Hesse C."/>
            <person name="Hori C."/>
            <person name="Igarashi K."/>
            <person name="Jurgens J.A."/>
            <person name="Kallen N."/>
            <person name="Kersten P."/>
            <person name="Kohler A."/>
            <person name="Kuees U."/>
            <person name="Kumar T.K.A."/>
            <person name="Kuo A."/>
            <person name="LaButti K."/>
            <person name="Larrondo L.F."/>
            <person name="Lindquist E."/>
            <person name="Ling A."/>
            <person name="Lombard V."/>
            <person name="Lucas S."/>
            <person name="Lundell T."/>
            <person name="Martin R."/>
            <person name="McLaughlin D.J."/>
            <person name="Morgenstern I."/>
            <person name="Morin E."/>
            <person name="Murat C."/>
            <person name="Nagy L.G."/>
            <person name="Nolan M."/>
            <person name="Ohm R.A."/>
            <person name="Patyshakuliyeva A."/>
            <person name="Rokas A."/>
            <person name="Ruiz-Duenas F.J."/>
            <person name="Sabat G."/>
            <person name="Salamov A."/>
            <person name="Samejima M."/>
            <person name="Schmutz J."/>
            <person name="Slot J.C."/>
            <person name="St John F."/>
            <person name="Stenlid J."/>
            <person name="Sun H."/>
            <person name="Sun S."/>
            <person name="Syed K."/>
            <person name="Tsang A."/>
            <person name="Wiebenga A."/>
            <person name="Young D."/>
            <person name="Pisabarro A."/>
            <person name="Eastwood D.C."/>
            <person name="Martin F."/>
            <person name="Cullen D."/>
            <person name="Grigoriev I.V."/>
            <person name="Hibbett D.S."/>
        </authorList>
    </citation>
    <scope>NUCLEOTIDE SEQUENCE [LARGE SCALE GENOMIC DNA]</scope>
    <source>
        <strain evidence="2 3">DJM-731 SS1</strain>
    </source>
</reference>
<evidence type="ECO:0000313" key="2">
    <source>
        <dbReference type="EMBL" id="EJU05465.1"/>
    </source>
</evidence>
<dbReference type="EMBL" id="JH795856">
    <property type="protein sequence ID" value="EJU05465.1"/>
    <property type="molecule type" value="Genomic_DNA"/>
</dbReference>
<dbReference type="AlphaFoldDB" id="M5GAR4"/>
<name>M5GAR4_DACPD</name>